<evidence type="ECO:0000313" key="2">
    <source>
        <dbReference type="EMBL" id="OWY91536.1"/>
    </source>
</evidence>
<feature type="region of interest" description="Disordered" evidence="1">
    <location>
        <begin position="225"/>
        <end position="294"/>
    </location>
</feature>
<organism evidence="2 3">
    <name type="scientific">Phytophthora megakarya</name>
    <dbReference type="NCBI Taxonomy" id="4795"/>
    <lineage>
        <taxon>Eukaryota</taxon>
        <taxon>Sar</taxon>
        <taxon>Stramenopiles</taxon>
        <taxon>Oomycota</taxon>
        <taxon>Peronosporomycetes</taxon>
        <taxon>Peronosporales</taxon>
        <taxon>Peronosporaceae</taxon>
        <taxon>Phytophthora</taxon>
    </lineage>
</organism>
<evidence type="ECO:0000256" key="1">
    <source>
        <dbReference type="SAM" id="MobiDB-lite"/>
    </source>
</evidence>
<evidence type="ECO:0000313" key="3">
    <source>
        <dbReference type="Proteomes" id="UP000198211"/>
    </source>
</evidence>
<feature type="non-terminal residue" evidence="2">
    <location>
        <position position="1"/>
    </location>
</feature>
<reference evidence="3" key="1">
    <citation type="submission" date="2017-03" db="EMBL/GenBank/DDBJ databases">
        <title>Phytopthora megakarya and P. palmivora, two closely related causual agents of cacao black pod achieved similar genome size and gene model numbers by different mechanisms.</title>
        <authorList>
            <person name="Ali S."/>
            <person name="Shao J."/>
            <person name="Larry D.J."/>
            <person name="Kronmiller B."/>
            <person name="Shen D."/>
            <person name="Strem M.D."/>
            <person name="Melnick R.L."/>
            <person name="Guiltinan M.J."/>
            <person name="Tyler B.M."/>
            <person name="Meinhardt L.W."/>
            <person name="Bailey B.A."/>
        </authorList>
    </citation>
    <scope>NUCLEOTIDE SEQUENCE [LARGE SCALE GENOMIC DNA]</scope>
    <source>
        <strain evidence="3">zdho120</strain>
    </source>
</reference>
<name>A0A225UG28_9STRA</name>
<comment type="caution">
    <text evidence="2">The sequence shown here is derived from an EMBL/GenBank/DDBJ whole genome shotgun (WGS) entry which is preliminary data.</text>
</comment>
<feature type="compositionally biased region" description="Low complexity" evidence="1">
    <location>
        <begin position="38"/>
        <end position="52"/>
    </location>
</feature>
<dbReference type="Proteomes" id="UP000198211">
    <property type="component" value="Unassembled WGS sequence"/>
</dbReference>
<gene>
    <name evidence="2" type="ORF">PHMEG_00039843</name>
</gene>
<accession>A0A225UG28</accession>
<dbReference type="AlphaFoldDB" id="A0A225UG28"/>
<feature type="compositionally biased region" description="Low complexity" evidence="1">
    <location>
        <begin position="247"/>
        <end position="256"/>
    </location>
</feature>
<keyword evidence="3" id="KW-1185">Reference proteome</keyword>
<sequence>EKATPGGTPTIKLEGPLFTVKEEAASDILNDDLRSRPETSVSSSSYTQVPSEAIASRMQTPSSAQETVDLTAADDGEASEDPAIPNLVKLYVDDQVRRWERVSLEFVMSPMIEYAWPHPTPSFQAWYGTVLATSEYLASRVSSGTRAQTWISEWKLVRLAPNMSADLTSVTVPLNELSMREYHSEEMKPEDAEGDSLMSSYEAELLGSECVTRWKRAGVRVYRSPASSSLGEPESKRQQYAPPRPSSIPSMSSLMSYRTSTQDDRSMATPSDMSAARSGSPMPSSVWSYGDKFR</sequence>
<proteinExistence type="predicted"/>
<protein>
    <submittedName>
        <fullName evidence="2">Uncharacterized protein</fullName>
    </submittedName>
</protein>
<feature type="region of interest" description="Disordered" evidence="1">
    <location>
        <begin position="28"/>
        <end position="65"/>
    </location>
</feature>
<dbReference type="EMBL" id="NBNE01020006">
    <property type="protein sequence ID" value="OWY91536.1"/>
    <property type="molecule type" value="Genomic_DNA"/>
</dbReference>